<dbReference type="PANTHER" id="PTHR13140">
    <property type="entry name" value="MYOSIN"/>
    <property type="match status" value="1"/>
</dbReference>
<evidence type="ECO:0000313" key="9">
    <source>
        <dbReference type="EMBL" id="POV94233.1"/>
    </source>
</evidence>
<dbReference type="OrthoDB" id="370884at2759"/>
<dbReference type="Gene3D" id="1.20.120.720">
    <property type="entry name" value="Myosin VI head, motor domain, U50 subdomain"/>
    <property type="match status" value="1"/>
</dbReference>
<dbReference type="GO" id="GO:0016459">
    <property type="term" value="C:myosin complex"/>
    <property type="evidence" value="ECO:0007669"/>
    <property type="project" value="UniProtKB-KW"/>
</dbReference>
<dbReference type="VEuPathDB" id="FungiDB:PSHT_16345"/>
<dbReference type="Gene3D" id="1.10.10.820">
    <property type="match status" value="1"/>
</dbReference>
<dbReference type="PROSITE" id="PS51456">
    <property type="entry name" value="MYOSIN_MOTOR"/>
    <property type="match status" value="1"/>
</dbReference>
<sequence length="609" mass="67375">RIESDAGQGFGSGPHIWALAGKAYYYMRRTGGDQSIITRGESGSGKSEARRLALRFIVDISSALPGKKGSKLVQQIPAAQFILESFGNAHTLENSNASRFGQYTELQFTETGKLCGLKSLEYTYNALGWSIGRVVNERAYLFLDQSPTATGLAQLPGQALRLNNDQPGHQPFRFLTQARNQSGQATAASDSQQFVRLKQAFKAIGFSKKAVASTCQLLAAILHLGNLEFVIDKSKNAEAATISNPPLLDVVASFLGVKSETLESTLTYQTRMVSGERCTIFLDSEGASQNRDDLAKMLYGLLFSWLNETINQKLCKDDFTTFISMIDLPGTQNNLSRVLNELFVKNKAEYLTEGLDTQLPGLQTPFYDNAEILRVLTHVPGGLVHIIDDQSRRPNKTEQTMLDAMGRRWGNNTSFTYKDGDERLDRPGSFTCSHYSGPVTYSVEGFLIQNRDVVSPDYLTLFGASRRASTGAGSTNSFIRQLFADADLATTTHPLSEKTIVAAQQLQRPMRAPSTRRKNRHDVPEKSATDDPVEEVTKKDAAGKVETDGKLVVSEFNESLSTLLETLQDTKTWFIFCLKSNDSQLSNQFDGKLVKQQVKFFNLPELAKR</sequence>
<feature type="compositionally biased region" description="Basic and acidic residues" evidence="7">
    <location>
        <begin position="521"/>
        <end position="537"/>
    </location>
</feature>
<evidence type="ECO:0000313" key="10">
    <source>
        <dbReference type="Proteomes" id="UP000238274"/>
    </source>
</evidence>
<dbReference type="InterPro" id="IPR027417">
    <property type="entry name" value="P-loop_NTPase"/>
</dbReference>
<evidence type="ECO:0000256" key="5">
    <source>
        <dbReference type="ARBA" id="ARBA00023203"/>
    </source>
</evidence>
<dbReference type="Pfam" id="PF00063">
    <property type="entry name" value="Myosin_head"/>
    <property type="match status" value="1"/>
</dbReference>
<evidence type="ECO:0000256" key="1">
    <source>
        <dbReference type="ARBA" id="ARBA00022741"/>
    </source>
</evidence>
<evidence type="ECO:0000259" key="8">
    <source>
        <dbReference type="PROSITE" id="PS51456"/>
    </source>
</evidence>
<dbReference type="GO" id="GO:0051015">
    <property type="term" value="F:actin filament binding"/>
    <property type="evidence" value="ECO:0007669"/>
    <property type="project" value="TreeGrafter"/>
</dbReference>
<feature type="non-terminal residue" evidence="9">
    <location>
        <position position="1"/>
    </location>
</feature>
<evidence type="ECO:0000256" key="4">
    <source>
        <dbReference type="ARBA" id="ARBA00023175"/>
    </source>
</evidence>
<comment type="similarity">
    <text evidence="6">Belongs to the TRAFAC class myosin-kinesin ATPase superfamily. Myosin family.</text>
</comment>
<keyword evidence="2 6" id="KW-0067">ATP-binding</keyword>
<dbReference type="AlphaFoldDB" id="A0A2S4UAC6"/>
<keyword evidence="1 6" id="KW-0547">Nucleotide-binding</keyword>
<accession>A0A2S4UAC6</accession>
<reference evidence="10" key="2">
    <citation type="journal article" date="2018" name="BMC Genomics">
        <title>Genomic insights into host adaptation between the wheat stripe rust pathogen (Puccinia striiformis f. sp. tritici) and the barley stripe rust pathogen (Puccinia striiformis f. sp. hordei).</title>
        <authorList>
            <person name="Xia C."/>
            <person name="Wang M."/>
            <person name="Yin C."/>
            <person name="Cornejo O.E."/>
            <person name="Hulbert S.H."/>
            <person name="Chen X."/>
        </authorList>
    </citation>
    <scope>NUCLEOTIDE SEQUENCE [LARGE SCALE GENOMIC DNA]</scope>
    <source>
        <strain evidence="10">93TX-2</strain>
    </source>
</reference>
<dbReference type="GO" id="GO:0007015">
    <property type="term" value="P:actin filament organization"/>
    <property type="evidence" value="ECO:0007669"/>
    <property type="project" value="TreeGrafter"/>
</dbReference>
<dbReference type="InterPro" id="IPR001609">
    <property type="entry name" value="Myosin_head_motor_dom-like"/>
</dbReference>
<keyword evidence="4 6" id="KW-0505">Motor protein</keyword>
<dbReference type="Proteomes" id="UP000238274">
    <property type="component" value="Unassembled WGS sequence"/>
</dbReference>
<evidence type="ECO:0000256" key="3">
    <source>
        <dbReference type="ARBA" id="ARBA00023123"/>
    </source>
</evidence>
<proteinExistence type="inferred from homology"/>
<dbReference type="EMBL" id="PKSM01000509">
    <property type="protein sequence ID" value="POV94233.1"/>
    <property type="molecule type" value="Genomic_DNA"/>
</dbReference>
<dbReference type="InterPro" id="IPR036961">
    <property type="entry name" value="Kinesin_motor_dom_sf"/>
</dbReference>
<evidence type="ECO:0000256" key="2">
    <source>
        <dbReference type="ARBA" id="ARBA00022840"/>
    </source>
</evidence>
<dbReference type="SMART" id="SM00242">
    <property type="entry name" value="MYSc"/>
    <property type="match status" value="1"/>
</dbReference>
<dbReference type="GO" id="GO:0005737">
    <property type="term" value="C:cytoplasm"/>
    <property type="evidence" value="ECO:0007669"/>
    <property type="project" value="TreeGrafter"/>
</dbReference>
<dbReference type="GO" id="GO:0016020">
    <property type="term" value="C:membrane"/>
    <property type="evidence" value="ECO:0007669"/>
    <property type="project" value="TreeGrafter"/>
</dbReference>
<feature type="domain" description="Myosin motor" evidence="8">
    <location>
        <begin position="1"/>
        <end position="609"/>
    </location>
</feature>
<gene>
    <name evidence="9" type="ORF">PSHT_16345</name>
</gene>
<reference evidence="10" key="3">
    <citation type="journal article" date="2018" name="Mol. Plant Microbe Interact.">
        <title>Genome sequence resources for the wheat stripe rust pathogen (Puccinia striiformis f. sp. tritici) and the barley stripe rust pathogen (Puccinia striiformis f. sp. hordei).</title>
        <authorList>
            <person name="Xia C."/>
            <person name="Wang M."/>
            <person name="Yin C."/>
            <person name="Cornejo O.E."/>
            <person name="Hulbert S.H."/>
            <person name="Chen X."/>
        </authorList>
    </citation>
    <scope>NUCLEOTIDE SEQUENCE [LARGE SCALE GENOMIC DNA]</scope>
    <source>
        <strain evidence="10">93TX-2</strain>
    </source>
</reference>
<dbReference type="SUPFAM" id="SSF52540">
    <property type="entry name" value="P-loop containing nucleoside triphosphate hydrolases"/>
    <property type="match status" value="1"/>
</dbReference>
<evidence type="ECO:0000256" key="7">
    <source>
        <dbReference type="SAM" id="MobiDB-lite"/>
    </source>
</evidence>
<keyword evidence="5 6" id="KW-0009">Actin-binding</keyword>
<feature type="region of interest" description="Actin-binding" evidence="6">
    <location>
        <begin position="560"/>
        <end position="582"/>
    </location>
</feature>
<dbReference type="PANTHER" id="PTHR13140:SF550">
    <property type="entry name" value="MYOSIN-IIIB ISOFORM X1"/>
    <property type="match status" value="1"/>
</dbReference>
<keyword evidence="3 6" id="KW-0518">Myosin</keyword>
<keyword evidence="10" id="KW-1185">Reference proteome</keyword>
<feature type="region of interest" description="Disordered" evidence="7">
    <location>
        <begin position="505"/>
        <end position="537"/>
    </location>
</feature>
<evidence type="ECO:0000256" key="6">
    <source>
        <dbReference type="PROSITE-ProRule" id="PRU00782"/>
    </source>
</evidence>
<comment type="caution">
    <text evidence="9">The sequence shown here is derived from an EMBL/GenBank/DDBJ whole genome shotgun (WGS) entry which is preliminary data.</text>
</comment>
<reference evidence="9 10" key="1">
    <citation type="submission" date="2017-12" db="EMBL/GenBank/DDBJ databases">
        <title>Gene loss provides genomic basis for host adaptation in cereal stripe rust fungi.</title>
        <authorList>
            <person name="Xia C."/>
        </authorList>
    </citation>
    <scope>NUCLEOTIDE SEQUENCE [LARGE SCALE GENOMIC DNA]</scope>
    <source>
        <strain evidence="9 10">93TX-2</strain>
    </source>
</reference>
<dbReference type="VEuPathDB" id="FungiDB:PSTT_14057"/>
<organism evidence="9 10">
    <name type="scientific">Puccinia striiformis</name>
    <dbReference type="NCBI Taxonomy" id="27350"/>
    <lineage>
        <taxon>Eukaryota</taxon>
        <taxon>Fungi</taxon>
        <taxon>Dikarya</taxon>
        <taxon>Basidiomycota</taxon>
        <taxon>Pucciniomycotina</taxon>
        <taxon>Pucciniomycetes</taxon>
        <taxon>Pucciniales</taxon>
        <taxon>Pucciniaceae</taxon>
        <taxon>Puccinia</taxon>
    </lineage>
</organism>
<dbReference type="GO" id="GO:0005524">
    <property type="term" value="F:ATP binding"/>
    <property type="evidence" value="ECO:0007669"/>
    <property type="project" value="UniProtKB-UniRule"/>
</dbReference>
<name>A0A2S4UAC6_9BASI</name>
<feature type="binding site" evidence="6">
    <location>
        <begin position="40"/>
        <end position="47"/>
    </location>
    <ligand>
        <name>ATP</name>
        <dbReference type="ChEBI" id="CHEBI:30616"/>
    </ligand>
</feature>
<dbReference type="PRINTS" id="PR00193">
    <property type="entry name" value="MYOSINHEAVY"/>
</dbReference>
<protein>
    <recommendedName>
        <fullName evidence="8">Myosin motor domain-containing protein</fullName>
    </recommendedName>
</protein>
<dbReference type="Gene3D" id="1.20.58.530">
    <property type="match status" value="1"/>
</dbReference>
<dbReference type="Gene3D" id="3.40.850.10">
    <property type="entry name" value="Kinesin motor domain"/>
    <property type="match status" value="1"/>
</dbReference>
<dbReference type="GO" id="GO:0000146">
    <property type="term" value="F:microfilament motor activity"/>
    <property type="evidence" value="ECO:0007669"/>
    <property type="project" value="TreeGrafter"/>
</dbReference>